<accession>A0ABU6RSE4</accession>
<comment type="caution">
    <text evidence="2">The sequence shown here is derived from an EMBL/GenBank/DDBJ whole genome shotgun (WGS) entry which is preliminary data.</text>
</comment>
<dbReference type="EMBL" id="JASCZI010031520">
    <property type="protein sequence ID" value="MED6126940.1"/>
    <property type="molecule type" value="Genomic_DNA"/>
</dbReference>
<keyword evidence="1" id="KW-1133">Transmembrane helix</keyword>
<keyword evidence="1" id="KW-0812">Transmembrane</keyword>
<feature type="transmembrane region" description="Helical" evidence="1">
    <location>
        <begin position="46"/>
        <end position="66"/>
    </location>
</feature>
<name>A0ABU6RSE4_9FABA</name>
<proteinExistence type="predicted"/>
<sequence>MVNLVRDMVSWIQGVTAPVRLFAECIPKRSQGHVRSHEGTVQPHGALFLTSWLLLVFLSLLMPFLVMPEIRAEFRTLHRQVHQIVSSNKKVSRVSFPQRLMD</sequence>
<dbReference type="Proteomes" id="UP001341840">
    <property type="component" value="Unassembled WGS sequence"/>
</dbReference>
<keyword evidence="1" id="KW-0472">Membrane</keyword>
<keyword evidence="3" id="KW-1185">Reference proteome</keyword>
<protein>
    <submittedName>
        <fullName evidence="2">Uncharacterized protein</fullName>
    </submittedName>
</protein>
<evidence type="ECO:0000313" key="3">
    <source>
        <dbReference type="Proteomes" id="UP001341840"/>
    </source>
</evidence>
<organism evidence="2 3">
    <name type="scientific">Stylosanthes scabra</name>
    <dbReference type="NCBI Taxonomy" id="79078"/>
    <lineage>
        <taxon>Eukaryota</taxon>
        <taxon>Viridiplantae</taxon>
        <taxon>Streptophyta</taxon>
        <taxon>Embryophyta</taxon>
        <taxon>Tracheophyta</taxon>
        <taxon>Spermatophyta</taxon>
        <taxon>Magnoliopsida</taxon>
        <taxon>eudicotyledons</taxon>
        <taxon>Gunneridae</taxon>
        <taxon>Pentapetalae</taxon>
        <taxon>rosids</taxon>
        <taxon>fabids</taxon>
        <taxon>Fabales</taxon>
        <taxon>Fabaceae</taxon>
        <taxon>Papilionoideae</taxon>
        <taxon>50 kb inversion clade</taxon>
        <taxon>dalbergioids sensu lato</taxon>
        <taxon>Dalbergieae</taxon>
        <taxon>Pterocarpus clade</taxon>
        <taxon>Stylosanthes</taxon>
    </lineage>
</organism>
<evidence type="ECO:0000256" key="1">
    <source>
        <dbReference type="SAM" id="Phobius"/>
    </source>
</evidence>
<gene>
    <name evidence="2" type="ORF">PIB30_083289</name>
</gene>
<evidence type="ECO:0000313" key="2">
    <source>
        <dbReference type="EMBL" id="MED6126940.1"/>
    </source>
</evidence>
<reference evidence="2 3" key="1">
    <citation type="journal article" date="2023" name="Plants (Basel)">
        <title>Bridging the Gap: Combining Genomics and Transcriptomics Approaches to Understand Stylosanthes scabra, an Orphan Legume from the Brazilian Caatinga.</title>
        <authorList>
            <person name="Ferreira-Neto J.R.C."/>
            <person name="da Silva M.D."/>
            <person name="Binneck E."/>
            <person name="de Melo N.F."/>
            <person name="da Silva R.H."/>
            <person name="de Melo A.L.T.M."/>
            <person name="Pandolfi V."/>
            <person name="Bustamante F.O."/>
            <person name="Brasileiro-Vidal A.C."/>
            <person name="Benko-Iseppon A.M."/>
        </authorList>
    </citation>
    <scope>NUCLEOTIDE SEQUENCE [LARGE SCALE GENOMIC DNA]</scope>
    <source>
        <tissue evidence="2">Leaves</tissue>
    </source>
</reference>